<dbReference type="GO" id="GO:0016879">
    <property type="term" value="F:ligase activity, forming carbon-nitrogen bonds"/>
    <property type="evidence" value="ECO:0007669"/>
    <property type="project" value="TreeGrafter"/>
</dbReference>
<keyword evidence="1" id="KW-0547">Nucleotide-binding</keyword>
<proteinExistence type="predicted"/>
<protein>
    <recommendedName>
        <fullName evidence="2">ATP-grasp domain-containing protein</fullName>
    </recommendedName>
</protein>
<keyword evidence="4" id="KW-1185">Reference proteome</keyword>
<evidence type="ECO:0000313" key="3">
    <source>
        <dbReference type="EMBL" id="OAK67987.1"/>
    </source>
</evidence>
<dbReference type="SUPFAM" id="SSF56059">
    <property type="entry name" value="Glutathione synthetase ATP-binding domain-like"/>
    <property type="match status" value="2"/>
</dbReference>
<sequence>MRDILDRKHTQTLNIINTLIEATEHFSVLIREKEFNQAIFIFSSIVEGFEAIKKSILNDAELTANNNLEKIDSTILLVAKTLEKGNLLKISEIIQFTLMPQFKTLKDCFLTNQDSEQVQKSIKIGVYLSESNPRNGYPEARINALVKQSVQQGVKLYFFSSADVDFEKEKITADTFNNEKWTRETISFPDVIHNIGIKSRVQQSRVERKLRKILPFTSFGLGNKFSLPKKLVKSGKFGELLIPFKVITDRSIVDKFLKDNKKVVFKPLLGRQGQNIYFLEIKNNKYTLLEHKKKQVLTQEEFDVWVRERILMEKGNYLLQPYVECRTKNGEPYDIRAHVQKNGEGKWTLTKIYPRIGNKKSILSNISRGGKTQDLKSFFENEFGQAAQLYEENIKKLAMDLTFHLDKLHGLALDELGLDLAIDKNGRLWLHEVNNGPQTTYHEEERAVNTIAYAKYIAENGIYLTNEFQKRSKVKGQFDAQHTNLPHANLDGRHRIAMLVDQNEINDLTVACTYVAKFEDVHFYYFTPRDVDYDEMRIRGYFYENKQWVAKVVDYPDVIYDRLRLRGMKGYKTIYEELEGIPFTNEFIGNSISKLEVYDKLSSTGLLDDVIIPYQKVDRVKDIFHYIQRYGKVILKPEVGSFANGVHYIEKRNALDYFVAIGEKETHYNEVTLGHYLRELIKKGTFIVQKFIETRTMDDQPFDIRVHMMKDGSEAWSFANMYPRIGIHRSVISSTGNGGYIGEIVGFLKRNFKSVNAIELKEEIEKIAINTCSVLESLFDLNFSELGLDIAINKKDARPYIIEVNVNKPGIIYYEFEVAKHAISYAIYLARINHGER</sequence>
<dbReference type="STRING" id="217031.ABB05_18345"/>
<dbReference type="GO" id="GO:0005524">
    <property type="term" value="F:ATP binding"/>
    <property type="evidence" value="ECO:0007669"/>
    <property type="project" value="UniProtKB-UniRule"/>
</dbReference>
<dbReference type="InterPro" id="IPR026838">
    <property type="entry name" value="YheC/D"/>
</dbReference>
<dbReference type="EMBL" id="LDJR01000058">
    <property type="protein sequence ID" value="OAK67987.1"/>
    <property type="molecule type" value="Genomic_DNA"/>
</dbReference>
<organism evidence="3 4">
    <name type="scientific">Lederbergia galactosidilytica</name>
    <dbReference type="NCBI Taxonomy" id="217031"/>
    <lineage>
        <taxon>Bacteria</taxon>
        <taxon>Bacillati</taxon>
        <taxon>Bacillota</taxon>
        <taxon>Bacilli</taxon>
        <taxon>Bacillales</taxon>
        <taxon>Bacillaceae</taxon>
        <taxon>Lederbergia</taxon>
    </lineage>
</organism>
<dbReference type="PANTHER" id="PTHR21621">
    <property type="entry name" value="RIBOSOMAL PROTEIN S6 MODIFICATION PROTEIN"/>
    <property type="match status" value="1"/>
</dbReference>
<dbReference type="GO" id="GO:0046872">
    <property type="term" value="F:metal ion binding"/>
    <property type="evidence" value="ECO:0007669"/>
    <property type="project" value="InterPro"/>
</dbReference>
<dbReference type="InterPro" id="IPR058355">
    <property type="entry name" value="DUF8042"/>
</dbReference>
<comment type="caution">
    <text evidence="3">The sequence shown here is derived from an EMBL/GenBank/DDBJ whole genome shotgun (WGS) entry which is preliminary data.</text>
</comment>
<accession>A0A177ZJ52</accession>
<reference evidence="3 4" key="1">
    <citation type="submission" date="2015-05" db="EMBL/GenBank/DDBJ databases">
        <title>Comparison of genome.</title>
        <authorList>
            <person name="Zheng Z."/>
            <person name="Sun M."/>
        </authorList>
    </citation>
    <scope>NUCLEOTIDE SEQUENCE [LARGE SCALE GENOMIC DNA]</scope>
    <source>
        <strain evidence="3 4">G25-74</strain>
    </source>
</reference>
<dbReference type="Pfam" id="PF26154">
    <property type="entry name" value="DUF8042"/>
    <property type="match status" value="1"/>
</dbReference>
<dbReference type="Proteomes" id="UP000077881">
    <property type="component" value="Unassembled WGS sequence"/>
</dbReference>
<dbReference type="OrthoDB" id="7869153at2"/>
<dbReference type="GO" id="GO:0005737">
    <property type="term" value="C:cytoplasm"/>
    <property type="evidence" value="ECO:0007669"/>
    <property type="project" value="TreeGrafter"/>
</dbReference>
<keyword evidence="1" id="KW-0067">ATP-binding</keyword>
<dbReference type="Gene3D" id="3.30.470.20">
    <property type="entry name" value="ATP-grasp fold, B domain"/>
    <property type="match status" value="2"/>
</dbReference>
<dbReference type="RefSeq" id="WP_064468667.1">
    <property type="nucleotide sequence ID" value="NZ_LDJR01000058.1"/>
</dbReference>
<dbReference type="PROSITE" id="PS50975">
    <property type="entry name" value="ATP_GRASP"/>
    <property type="match status" value="1"/>
</dbReference>
<evidence type="ECO:0000256" key="1">
    <source>
        <dbReference type="PROSITE-ProRule" id="PRU00409"/>
    </source>
</evidence>
<name>A0A177ZJ52_9BACI</name>
<dbReference type="Pfam" id="PF14398">
    <property type="entry name" value="ATPgrasp_YheCD"/>
    <property type="match status" value="2"/>
</dbReference>
<dbReference type="PATRIC" id="fig|217031.6.peg.3977"/>
<dbReference type="InterPro" id="IPR011761">
    <property type="entry name" value="ATP-grasp"/>
</dbReference>
<dbReference type="AlphaFoldDB" id="A0A177ZJ52"/>
<evidence type="ECO:0000313" key="4">
    <source>
        <dbReference type="Proteomes" id="UP000077881"/>
    </source>
</evidence>
<feature type="domain" description="ATP-grasp" evidence="2">
    <location>
        <begin position="604"/>
        <end position="834"/>
    </location>
</feature>
<evidence type="ECO:0000259" key="2">
    <source>
        <dbReference type="PROSITE" id="PS50975"/>
    </source>
</evidence>
<gene>
    <name evidence="3" type="ORF">ABB05_18345</name>
</gene>
<dbReference type="PANTHER" id="PTHR21621:SF0">
    <property type="entry name" value="BETA-CITRYLGLUTAMATE SYNTHASE B-RELATED"/>
    <property type="match status" value="1"/>
</dbReference>